<accession>A0A9D4J0A6</accession>
<dbReference type="EMBL" id="JAIWYP010000002">
    <property type="protein sequence ID" value="KAH3870208.1"/>
    <property type="molecule type" value="Genomic_DNA"/>
</dbReference>
<name>A0A9D4J0A6_DREPO</name>
<gene>
    <name evidence="3" type="ORF">DPMN_033390</name>
    <name evidence="1" type="ORF">DPMN_044169</name>
    <name evidence="2" type="ORF">DPMN_169120</name>
</gene>
<dbReference type="Proteomes" id="UP000828390">
    <property type="component" value="Unassembled WGS sequence"/>
</dbReference>
<keyword evidence="4" id="KW-1185">Reference proteome</keyword>
<dbReference type="EMBL" id="JAIWYP010000008">
    <property type="protein sequence ID" value="KAH3790912.1"/>
    <property type="molecule type" value="Genomic_DNA"/>
</dbReference>
<evidence type="ECO:0000313" key="4">
    <source>
        <dbReference type="Proteomes" id="UP000828390"/>
    </source>
</evidence>
<organism evidence="2 4">
    <name type="scientific">Dreissena polymorpha</name>
    <name type="common">Zebra mussel</name>
    <name type="synonym">Mytilus polymorpha</name>
    <dbReference type="NCBI Taxonomy" id="45954"/>
    <lineage>
        <taxon>Eukaryota</taxon>
        <taxon>Metazoa</taxon>
        <taxon>Spiralia</taxon>
        <taxon>Lophotrochozoa</taxon>
        <taxon>Mollusca</taxon>
        <taxon>Bivalvia</taxon>
        <taxon>Autobranchia</taxon>
        <taxon>Heteroconchia</taxon>
        <taxon>Euheterodonta</taxon>
        <taxon>Imparidentia</taxon>
        <taxon>Neoheterodontei</taxon>
        <taxon>Myida</taxon>
        <taxon>Dreissenoidea</taxon>
        <taxon>Dreissenidae</taxon>
        <taxon>Dreissena</taxon>
    </lineage>
</organism>
<comment type="caution">
    <text evidence="2">The sequence shown here is derived from an EMBL/GenBank/DDBJ whole genome shotgun (WGS) entry which is preliminary data.</text>
</comment>
<dbReference type="AlphaFoldDB" id="A0A9D4J0A6"/>
<proteinExistence type="predicted"/>
<evidence type="ECO:0000313" key="2">
    <source>
        <dbReference type="EMBL" id="KAH3790912.1"/>
    </source>
</evidence>
<reference evidence="2" key="1">
    <citation type="journal article" date="2019" name="bioRxiv">
        <title>The Genome of the Zebra Mussel, Dreissena polymorpha: A Resource for Invasive Species Research.</title>
        <authorList>
            <person name="McCartney M.A."/>
            <person name="Auch B."/>
            <person name="Kono T."/>
            <person name="Mallez S."/>
            <person name="Zhang Y."/>
            <person name="Obille A."/>
            <person name="Becker A."/>
            <person name="Abrahante J.E."/>
            <person name="Garbe J."/>
            <person name="Badalamenti J.P."/>
            <person name="Herman A."/>
            <person name="Mangelson H."/>
            <person name="Liachko I."/>
            <person name="Sullivan S."/>
            <person name="Sone E.D."/>
            <person name="Koren S."/>
            <person name="Silverstein K.A.T."/>
            <person name="Beckman K.B."/>
            <person name="Gohl D.M."/>
        </authorList>
    </citation>
    <scope>NUCLEOTIDE SEQUENCE</scope>
    <source>
        <strain evidence="2">Duluth1</strain>
        <tissue evidence="2">Whole animal</tissue>
    </source>
</reference>
<dbReference type="EMBL" id="JAIWYP010000011">
    <property type="protein sequence ID" value="KAH3737576.1"/>
    <property type="molecule type" value="Genomic_DNA"/>
</dbReference>
<reference evidence="2" key="2">
    <citation type="submission" date="2020-11" db="EMBL/GenBank/DDBJ databases">
        <authorList>
            <person name="McCartney M.A."/>
            <person name="Auch B."/>
            <person name="Kono T."/>
            <person name="Mallez S."/>
            <person name="Becker A."/>
            <person name="Gohl D.M."/>
            <person name="Silverstein K.A.T."/>
            <person name="Koren S."/>
            <person name="Bechman K.B."/>
            <person name="Herman A."/>
            <person name="Abrahante J.E."/>
            <person name="Garbe J."/>
        </authorList>
    </citation>
    <scope>NUCLEOTIDE SEQUENCE</scope>
    <source>
        <strain evidence="2">Duluth1</strain>
        <tissue evidence="2">Whole animal</tissue>
    </source>
</reference>
<protein>
    <submittedName>
        <fullName evidence="2">Uncharacterized protein</fullName>
    </submittedName>
</protein>
<sequence>MRWHALPISGDTYRKCKDMCMQLCHDGYTLSTTTDETGCQTCACMDSEPCRIIT</sequence>
<evidence type="ECO:0000313" key="1">
    <source>
        <dbReference type="EMBL" id="KAH3737576.1"/>
    </source>
</evidence>
<evidence type="ECO:0000313" key="3">
    <source>
        <dbReference type="EMBL" id="KAH3870208.1"/>
    </source>
</evidence>